<dbReference type="EMBL" id="JAULSU010000006">
    <property type="protein sequence ID" value="KAK0614545.1"/>
    <property type="molecule type" value="Genomic_DNA"/>
</dbReference>
<proteinExistence type="predicted"/>
<dbReference type="SUPFAM" id="SSF48452">
    <property type="entry name" value="TPR-like"/>
    <property type="match status" value="1"/>
</dbReference>
<feature type="domain" description="NB-ARC" evidence="1">
    <location>
        <begin position="26"/>
        <end position="203"/>
    </location>
</feature>
<dbReference type="PANTHER" id="PTHR35205:SF1">
    <property type="entry name" value="ZU5 DOMAIN-CONTAINING PROTEIN"/>
    <property type="match status" value="1"/>
</dbReference>
<protein>
    <recommendedName>
        <fullName evidence="1">NB-ARC domain-containing protein</fullName>
    </recommendedName>
</protein>
<keyword evidence="3" id="KW-1185">Reference proteome</keyword>
<name>A0AA39WFN5_9PEZI</name>
<evidence type="ECO:0000259" key="1">
    <source>
        <dbReference type="Pfam" id="PF00931"/>
    </source>
</evidence>
<gene>
    <name evidence="2" type="ORF">B0T14DRAFT_310123</name>
</gene>
<evidence type="ECO:0000313" key="2">
    <source>
        <dbReference type="EMBL" id="KAK0614545.1"/>
    </source>
</evidence>
<dbReference type="Gene3D" id="3.40.50.300">
    <property type="entry name" value="P-loop containing nucleotide triphosphate hydrolases"/>
    <property type="match status" value="1"/>
</dbReference>
<evidence type="ECO:0000313" key="3">
    <source>
        <dbReference type="Proteomes" id="UP001175000"/>
    </source>
</evidence>
<organism evidence="2 3">
    <name type="scientific">Immersiella caudata</name>
    <dbReference type="NCBI Taxonomy" id="314043"/>
    <lineage>
        <taxon>Eukaryota</taxon>
        <taxon>Fungi</taxon>
        <taxon>Dikarya</taxon>
        <taxon>Ascomycota</taxon>
        <taxon>Pezizomycotina</taxon>
        <taxon>Sordariomycetes</taxon>
        <taxon>Sordariomycetidae</taxon>
        <taxon>Sordariales</taxon>
        <taxon>Lasiosphaeriaceae</taxon>
        <taxon>Immersiella</taxon>
    </lineage>
</organism>
<reference evidence="2" key="1">
    <citation type="submission" date="2023-06" db="EMBL/GenBank/DDBJ databases">
        <title>Genome-scale phylogeny and comparative genomics of the fungal order Sordariales.</title>
        <authorList>
            <consortium name="Lawrence Berkeley National Laboratory"/>
            <person name="Hensen N."/>
            <person name="Bonometti L."/>
            <person name="Westerberg I."/>
            <person name="Brannstrom I.O."/>
            <person name="Guillou S."/>
            <person name="Cros-Aarteil S."/>
            <person name="Calhoun S."/>
            <person name="Haridas S."/>
            <person name="Kuo A."/>
            <person name="Mondo S."/>
            <person name="Pangilinan J."/>
            <person name="Riley R."/>
            <person name="Labutti K."/>
            <person name="Andreopoulos B."/>
            <person name="Lipzen A."/>
            <person name="Chen C."/>
            <person name="Yanf M."/>
            <person name="Daum C."/>
            <person name="Ng V."/>
            <person name="Clum A."/>
            <person name="Steindorff A."/>
            <person name="Ohm R."/>
            <person name="Martin F."/>
            <person name="Silar P."/>
            <person name="Natvig D."/>
            <person name="Lalanne C."/>
            <person name="Gautier V."/>
            <person name="Ament-Velasquez S.L."/>
            <person name="Kruys A."/>
            <person name="Hutchinson M.I."/>
            <person name="Powell A.J."/>
            <person name="Barry K."/>
            <person name="Miller A.N."/>
            <person name="Grigoriev I.V."/>
            <person name="Debuchy R."/>
            <person name="Gladieux P."/>
            <person name="Thoren M.H."/>
            <person name="Johannesson H."/>
        </authorList>
    </citation>
    <scope>NUCLEOTIDE SEQUENCE</scope>
    <source>
        <strain evidence="2">CBS 606.72</strain>
    </source>
</reference>
<dbReference type="InterPro" id="IPR027417">
    <property type="entry name" value="P-loop_NTPase"/>
</dbReference>
<accession>A0AA39WFN5</accession>
<dbReference type="Proteomes" id="UP001175000">
    <property type="component" value="Unassembled WGS sequence"/>
</dbReference>
<dbReference type="SUPFAM" id="SSF52540">
    <property type="entry name" value="P-loop containing nucleoside triphosphate hydrolases"/>
    <property type="match status" value="1"/>
</dbReference>
<dbReference type="InterPro" id="IPR002182">
    <property type="entry name" value="NB-ARC"/>
</dbReference>
<comment type="caution">
    <text evidence="2">The sequence shown here is derived from an EMBL/GenBank/DDBJ whole genome shotgun (WGS) entry which is preliminary data.</text>
</comment>
<dbReference type="Pfam" id="PF00931">
    <property type="entry name" value="NB-ARC"/>
    <property type="match status" value="1"/>
</dbReference>
<dbReference type="AlphaFoldDB" id="A0AA39WFN5"/>
<dbReference type="InterPro" id="IPR011990">
    <property type="entry name" value="TPR-like_helical_dom_sf"/>
</dbReference>
<dbReference type="GO" id="GO:0043531">
    <property type="term" value="F:ADP binding"/>
    <property type="evidence" value="ECO:0007669"/>
    <property type="project" value="InterPro"/>
</dbReference>
<dbReference type="PANTHER" id="PTHR35205">
    <property type="entry name" value="NB-ARC AND TPR DOMAIN PROTEIN"/>
    <property type="match status" value="1"/>
</dbReference>
<sequence length="1015" mass="115826">MEIRHWRNTKFTGRENILSRVELQFSHLATDEAQVVALHGVGGVGKTQVALEFAWRYKEEFDGIFWFDGSSERTLESGIQDSILRILNHYKLNGHQDHPISVAFRDMLGLDKQGVDQMTNDNFRNANEGWPLFHQWLAMEPTARWLLIFDNVDDVESFNIRNFLPRSSGCHIIVTSRRADLSLAFQSVEILELEVKESVEMLATYAGIPITGGSTDEQDAIGLVQTLGYLPLAIAQAGAYMRMQGLHHPIQSYVEIYHRNAARLLQERPSTSTWDYGNCTVFTTWEVSFAAIRQSSPDAAELFLTCGFLDREDIPEHFFRYGHGKKDDDISVELAFRKLRSYSLIQPSPSTHNGYSIHPLVHFWARERLGEKAKKNYATSAIKLLFGALEVSKTSRDFRLDNTSRYMNHYDKVVENLAQLGTPSGRNTYQAPCPLVPFTFVPKNSTKPLETKWPMKFLWGLAAGLRYWTTKIAREEVMGVRDSLARWTVESWTSGLGYRPWAYVMRQIHLYPGPLGDERWEKTNCWILAEMQQALPFAHVDVLLTVSRLAKALFKQERFSESLPWHLWYLDRVDHGFNLDNGEGTTLDTVYYAAVAYWELGMRREARAMLDRLPNAHFMPERWFNRNLDGRMVETLSILSTWAELAMGARDWGLALEIYLGLVERTKPGSPKARRDSGAFVMHSLNAVVAYTMKENLTEAARHLSNVISLPPHRVVPTDIGQAAYTQHAALLLALAYNWSDMQDEATDLLLWLKNSFSHPFAFLPVVDLRKLDCDAMLPRMAWEPKAKIWIYSQISGRPRPEDCRSPMHLVYMRLEPMLKDEAWAMAWHSRTGQALYESGLFSDALGLYQASWALAADQRTCWENYHLLTQMAACLKELGRKEEARQPLMEWFTTLSICDEDEAARLAWYLADWLILTGALDIAVQVALSTVSLLLLAKHGEEFVPSRAGYFRSIGADAEADALESVLNAAQSHLSQPCHRHEGLIFWVERVIVTEKYLAVAVEGGFKREGYSEV</sequence>
<dbReference type="Gene3D" id="1.25.40.10">
    <property type="entry name" value="Tetratricopeptide repeat domain"/>
    <property type="match status" value="1"/>
</dbReference>